<dbReference type="GO" id="GO:0005737">
    <property type="term" value="C:cytoplasm"/>
    <property type="evidence" value="ECO:0007669"/>
    <property type="project" value="UniProtKB-SubCell"/>
</dbReference>
<name>A0A0F7VDM0_PENBI</name>
<feature type="active site" description="Nucleophile" evidence="9">
    <location>
        <position position="110"/>
    </location>
</feature>
<dbReference type="Gene3D" id="3.40.50.1820">
    <property type="entry name" value="alpha/beta hydrolase"/>
    <property type="match status" value="1"/>
</dbReference>
<dbReference type="InterPro" id="IPR002410">
    <property type="entry name" value="Peptidase_S33"/>
</dbReference>
<dbReference type="SUPFAM" id="SSF53474">
    <property type="entry name" value="alpha/beta-Hydrolases"/>
    <property type="match status" value="1"/>
</dbReference>
<evidence type="ECO:0000256" key="5">
    <source>
        <dbReference type="ARBA" id="ARBA00022490"/>
    </source>
</evidence>
<evidence type="ECO:0000259" key="11">
    <source>
        <dbReference type="Pfam" id="PF00561"/>
    </source>
</evidence>
<feature type="active site" description="Proton donor" evidence="9">
    <location>
        <position position="296"/>
    </location>
</feature>
<dbReference type="GO" id="GO:0006508">
    <property type="term" value="P:proteolysis"/>
    <property type="evidence" value="ECO:0007669"/>
    <property type="project" value="UniProtKB-KW"/>
</dbReference>
<evidence type="ECO:0000313" key="12">
    <source>
        <dbReference type="EMBL" id="CEO60074.1"/>
    </source>
</evidence>
<dbReference type="STRING" id="104259.A0A0F7VDM0"/>
<evidence type="ECO:0000256" key="9">
    <source>
        <dbReference type="PIRSR" id="PIRSR006431-1"/>
    </source>
</evidence>
<evidence type="ECO:0000256" key="8">
    <source>
        <dbReference type="PIRNR" id="PIRNR006431"/>
    </source>
</evidence>
<dbReference type="OrthoDB" id="10249433at2759"/>
<protein>
    <recommendedName>
        <fullName evidence="8 10">Proline iminopeptidase</fullName>
        <shortName evidence="8">PIP</shortName>
        <ecNumber evidence="8 10">3.4.11.5</ecNumber>
    </recommendedName>
    <alternativeName>
        <fullName evidence="8">Prolyl aminopeptidase</fullName>
    </alternativeName>
</protein>
<evidence type="ECO:0000256" key="3">
    <source>
        <dbReference type="ARBA" id="ARBA00010088"/>
    </source>
</evidence>
<dbReference type="GO" id="GO:0017000">
    <property type="term" value="P:antibiotic biosynthetic process"/>
    <property type="evidence" value="ECO:0007669"/>
    <property type="project" value="UniProtKB-ARBA"/>
</dbReference>
<dbReference type="PRINTS" id="PR00793">
    <property type="entry name" value="PROAMNOPTASE"/>
</dbReference>
<comment type="subcellular location">
    <subcellularLocation>
        <location evidence="2 8">Cytoplasm</location>
    </subcellularLocation>
</comment>
<keyword evidence="4 8" id="KW-0031">Aminopeptidase</keyword>
<dbReference type="GO" id="GO:0004177">
    <property type="term" value="F:aminopeptidase activity"/>
    <property type="evidence" value="ECO:0007669"/>
    <property type="project" value="UniProtKB-UniRule"/>
</dbReference>
<evidence type="ECO:0000256" key="6">
    <source>
        <dbReference type="ARBA" id="ARBA00022670"/>
    </source>
</evidence>
<gene>
    <name evidence="12" type="ORF">PMG11_04717</name>
</gene>
<proteinExistence type="inferred from homology"/>
<dbReference type="EMBL" id="CDHK01000004">
    <property type="protein sequence ID" value="CEO60074.1"/>
    <property type="molecule type" value="Genomic_DNA"/>
</dbReference>
<dbReference type="InterPro" id="IPR029058">
    <property type="entry name" value="AB_hydrolase_fold"/>
</dbReference>
<dbReference type="InterPro" id="IPR000073">
    <property type="entry name" value="AB_hydrolase_1"/>
</dbReference>
<sequence>MSGYEHSDPFDEGMLAVSSIHRLHYEQYGRPDGKPVVYLHGGPGGHSQKSNTSYFNPSIYRVILFDQRGTGKSQPAPEIRENTTPNLVTDIEALRVHLQIPKWHLVYGGSWGSTLALLYAQAYPDVVGSLVVWGIFTTSKSEIDWFRGPIGATTIFPEAFEAFVHHLPPEEQGDLTGNYYKRLTCDDHAIRVAAAREWNRWDLSIGSLKTDETTFKQLDDEGWSVPHAVLEAHYSVNDFWLEDGQIMKEGNLAKIRHLPVTIIQGRYDMVCPPQKAWELHKALPNSKLIWIPDAGHTPKEPGTRIKLLEACDEYANQDFGA</sequence>
<evidence type="ECO:0000313" key="13">
    <source>
        <dbReference type="Proteomes" id="UP000042958"/>
    </source>
</evidence>
<feature type="domain" description="AB hydrolase-1" evidence="11">
    <location>
        <begin position="34"/>
        <end position="298"/>
    </location>
</feature>
<reference evidence="13" key="1">
    <citation type="journal article" date="2015" name="Genome Announc.">
        <title>Draft genome sequence of the fungus Penicillium brasilianum MG11.</title>
        <authorList>
            <person name="Horn F."/>
            <person name="Linde J."/>
            <person name="Mattern D.J."/>
            <person name="Walther G."/>
            <person name="Guthke R."/>
            <person name="Brakhage A.A."/>
            <person name="Valiante V."/>
        </authorList>
    </citation>
    <scope>NUCLEOTIDE SEQUENCE [LARGE SCALE GENOMIC DNA]</scope>
    <source>
        <strain evidence="13">MG11</strain>
    </source>
</reference>
<comment type="catalytic activity">
    <reaction evidence="1 8 10">
        <text>Release of N-terminal proline from a peptide.</text>
        <dbReference type="EC" id="3.4.11.5"/>
    </reaction>
</comment>
<dbReference type="AlphaFoldDB" id="A0A0F7VDM0"/>
<organism evidence="12 13">
    <name type="scientific">Penicillium brasilianum</name>
    <dbReference type="NCBI Taxonomy" id="104259"/>
    <lineage>
        <taxon>Eukaryota</taxon>
        <taxon>Fungi</taxon>
        <taxon>Dikarya</taxon>
        <taxon>Ascomycota</taxon>
        <taxon>Pezizomycotina</taxon>
        <taxon>Eurotiomycetes</taxon>
        <taxon>Eurotiomycetidae</taxon>
        <taxon>Eurotiales</taxon>
        <taxon>Aspergillaceae</taxon>
        <taxon>Penicillium</taxon>
    </lineage>
</organism>
<keyword evidence="7 8" id="KW-0378">Hydrolase</keyword>
<dbReference type="NCBIfam" id="TIGR01249">
    <property type="entry name" value="pro_imino_pep_1"/>
    <property type="match status" value="1"/>
</dbReference>
<keyword evidence="5 8" id="KW-0963">Cytoplasm</keyword>
<evidence type="ECO:0000256" key="4">
    <source>
        <dbReference type="ARBA" id="ARBA00022438"/>
    </source>
</evidence>
<dbReference type="PRINTS" id="PR00111">
    <property type="entry name" value="ABHYDROLASE"/>
</dbReference>
<evidence type="ECO:0000256" key="1">
    <source>
        <dbReference type="ARBA" id="ARBA00001585"/>
    </source>
</evidence>
<evidence type="ECO:0000256" key="7">
    <source>
        <dbReference type="ARBA" id="ARBA00022801"/>
    </source>
</evidence>
<dbReference type="PIRSF" id="PIRSF006431">
    <property type="entry name" value="Pept_S33"/>
    <property type="match status" value="1"/>
</dbReference>
<dbReference type="Proteomes" id="UP000042958">
    <property type="component" value="Unassembled WGS sequence"/>
</dbReference>
<dbReference type="PANTHER" id="PTHR43722">
    <property type="entry name" value="PROLINE IMINOPEPTIDASE"/>
    <property type="match status" value="1"/>
</dbReference>
<dbReference type="EC" id="3.4.11.5" evidence="8 10"/>
<dbReference type="Pfam" id="PF00561">
    <property type="entry name" value="Abhydrolase_1"/>
    <property type="match status" value="1"/>
</dbReference>
<dbReference type="PANTHER" id="PTHR43722:SF1">
    <property type="entry name" value="PROLINE IMINOPEPTIDASE"/>
    <property type="match status" value="1"/>
</dbReference>
<keyword evidence="6 8" id="KW-0645">Protease</keyword>
<accession>A0A0F7VDM0</accession>
<comment type="similarity">
    <text evidence="3 8 10">Belongs to the peptidase S33 family.</text>
</comment>
<dbReference type="InterPro" id="IPR005944">
    <property type="entry name" value="Pro_iminopeptidase"/>
</dbReference>
<feature type="active site" evidence="9">
    <location>
        <position position="268"/>
    </location>
</feature>
<dbReference type="GO" id="GO:0072330">
    <property type="term" value="P:monocarboxylic acid biosynthetic process"/>
    <property type="evidence" value="ECO:0007669"/>
    <property type="project" value="UniProtKB-ARBA"/>
</dbReference>
<evidence type="ECO:0000256" key="10">
    <source>
        <dbReference type="RuleBase" id="RU003421"/>
    </source>
</evidence>
<keyword evidence="13" id="KW-1185">Reference proteome</keyword>
<evidence type="ECO:0000256" key="2">
    <source>
        <dbReference type="ARBA" id="ARBA00004496"/>
    </source>
</evidence>